<name>A0A7L6N0Q2_9MOLU</name>
<dbReference type="PANTHER" id="PTHR30576:SF0">
    <property type="entry name" value="UNDECAPRENYL-PHOSPHATE N-ACETYLGALACTOSAMINYL 1-PHOSPHATE TRANSFERASE-RELATED"/>
    <property type="match status" value="1"/>
</dbReference>
<proteinExistence type="inferred from homology"/>
<keyword evidence="5" id="KW-1185">Reference proteome</keyword>
<keyword evidence="2" id="KW-1133">Transmembrane helix</keyword>
<evidence type="ECO:0000313" key="4">
    <source>
        <dbReference type="EMBL" id="QLY39830.1"/>
    </source>
</evidence>
<reference evidence="4 5" key="1">
    <citation type="submission" date="2020-04" db="EMBL/GenBank/DDBJ databases">
        <authorList>
            <person name="Zheng R.K."/>
            <person name="Sun C.M."/>
        </authorList>
    </citation>
    <scope>NUCLEOTIDE SEQUENCE [LARGE SCALE GENOMIC DNA]</scope>
    <source>
        <strain evidence="5">zrk29</strain>
    </source>
</reference>
<dbReference type="RefSeq" id="WP_312032317.1">
    <property type="nucleotide sequence ID" value="NZ_CP051151.1"/>
</dbReference>
<feature type="transmembrane region" description="Helical" evidence="2">
    <location>
        <begin position="35"/>
        <end position="59"/>
    </location>
</feature>
<evidence type="ECO:0000256" key="2">
    <source>
        <dbReference type="SAM" id="Phobius"/>
    </source>
</evidence>
<organism evidence="4 5">
    <name type="scientific">Hujiaoplasma nucleasis</name>
    <dbReference type="NCBI Taxonomy" id="2725268"/>
    <lineage>
        <taxon>Bacteria</taxon>
        <taxon>Bacillati</taxon>
        <taxon>Mycoplasmatota</taxon>
        <taxon>Mollicutes</taxon>
        <taxon>Candidatus Izemoplasmatales</taxon>
        <taxon>Hujiaoplasmataceae</taxon>
        <taxon>Hujiaoplasma</taxon>
    </lineage>
</organism>
<dbReference type="GO" id="GO:0016780">
    <property type="term" value="F:phosphotransferase activity, for other substituted phosphate groups"/>
    <property type="evidence" value="ECO:0007669"/>
    <property type="project" value="TreeGrafter"/>
</dbReference>
<evidence type="ECO:0000313" key="5">
    <source>
        <dbReference type="Proteomes" id="UP000512167"/>
    </source>
</evidence>
<keyword evidence="2" id="KW-0472">Membrane</keyword>
<keyword evidence="2" id="KW-0812">Transmembrane</keyword>
<gene>
    <name evidence="4" type="ORF">HF295_02725</name>
</gene>
<dbReference type="Proteomes" id="UP000512167">
    <property type="component" value="Chromosome"/>
</dbReference>
<dbReference type="KEGG" id="tbk:HF295_02725"/>
<dbReference type="EMBL" id="CP051151">
    <property type="protein sequence ID" value="QLY39830.1"/>
    <property type="molecule type" value="Genomic_DNA"/>
</dbReference>
<evidence type="ECO:0000259" key="3">
    <source>
        <dbReference type="Pfam" id="PF02397"/>
    </source>
</evidence>
<accession>A0A7L6N0Q2</accession>
<keyword evidence="4" id="KW-0808">Transferase</keyword>
<evidence type="ECO:0000256" key="1">
    <source>
        <dbReference type="ARBA" id="ARBA00006464"/>
    </source>
</evidence>
<protein>
    <submittedName>
        <fullName evidence="4">Sugar transferase</fullName>
    </submittedName>
</protein>
<dbReference type="Pfam" id="PF02397">
    <property type="entry name" value="Bac_transf"/>
    <property type="match status" value="1"/>
</dbReference>
<dbReference type="AlphaFoldDB" id="A0A7L6N0Q2"/>
<dbReference type="PANTHER" id="PTHR30576">
    <property type="entry name" value="COLANIC BIOSYNTHESIS UDP-GLUCOSE LIPID CARRIER TRANSFERASE"/>
    <property type="match status" value="1"/>
</dbReference>
<sequence>MLSWEKLPNKMKNNHVKEYYEILRKRKHQIRLKRLFDIVFSVLLLILTLPVMIIIAIAIKTSSPGTVFFKQERITIYGNKFKIIKFRTMKMNSDLKQQLTTKMDNRVTKIGKFLRKFRIDELPQLINIIKGEMTFVGTRPEVEKYVKFYTPEMLSTLLLPAGVTSEASIYYRDEASQLDNLNEKEIDDAYIKNILPKKMEYNTKYLRNFSLGRDLIILFKTMSIFIDF</sequence>
<dbReference type="InterPro" id="IPR003362">
    <property type="entry name" value="Bact_transf"/>
</dbReference>
<comment type="similarity">
    <text evidence="1">Belongs to the bacterial sugar transferase family.</text>
</comment>
<feature type="domain" description="Bacterial sugar transferase" evidence="3">
    <location>
        <begin position="33"/>
        <end position="225"/>
    </location>
</feature>